<evidence type="ECO:0000313" key="1">
    <source>
        <dbReference type="EMBL" id="MBB6173683.1"/>
    </source>
</evidence>
<evidence type="ECO:0000313" key="2">
    <source>
        <dbReference type="Proteomes" id="UP000546642"/>
    </source>
</evidence>
<protein>
    <submittedName>
        <fullName evidence="1">Uncharacterized protein</fullName>
    </submittedName>
</protein>
<dbReference type="Proteomes" id="UP000546642">
    <property type="component" value="Unassembled WGS sequence"/>
</dbReference>
<accession>A0A7W9YK67</accession>
<dbReference type="AlphaFoldDB" id="A0A7W9YK67"/>
<dbReference type="EMBL" id="JACHDS010000001">
    <property type="protein sequence ID" value="MBB6173683.1"/>
    <property type="molecule type" value="Genomic_DNA"/>
</dbReference>
<organism evidence="1 2">
    <name type="scientific">Nocardiopsis mwathae</name>
    <dbReference type="NCBI Taxonomy" id="1472723"/>
    <lineage>
        <taxon>Bacteria</taxon>
        <taxon>Bacillati</taxon>
        <taxon>Actinomycetota</taxon>
        <taxon>Actinomycetes</taxon>
        <taxon>Streptosporangiales</taxon>
        <taxon>Nocardiopsidaceae</taxon>
        <taxon>Nocardiopsis</taxon>
    </lineage>
</organism>
<name>A0A7W9YK67_9ACTN</name>
<keyword evidence="2" id="KW-1185">Reference proteome</keyword>
<reference evidence="1 2" key="1">
    <citation type="submission" date="2020-08" db="EMBL/GenBank/DDBJ databases">
        <title>Sequencing the genomes of 1000 actinobacteria strains.</title>
        <authorList>
            <person name="Klenk H.-P."/>
        </authorList>
    </citation>
    <scope>NUCLEOTIDE SEQUENCE [LARGE SCALE GENOMIC DNA]</scope>
    <source>
        <strain evidence="1 2">DSM 46659</strain>
    </source>
</reference>
<dbReference type="RefSeq" id="WP_184077221.1">
    <property type="nucleotide sequence ID" value="NZ_JACHDS010000001.1"/>
</dbReference>
<gene>
    <name evidence="1" type="ORF">HNR23_003743</name>
</gene>
<comment type="caution">
    <text evidence="1">The sequence shown here is derived from an EMBL/GenBank/DDBJ whole genome shotgun (WGS) entry which is preliminary data.</text>
</comment>
<sequence>MSILPSRRSRRIRPYIAVLEHRRAVQDRRFREFAREVAVQVAGEER</sequence>
<proteinExistence type="predicted"/>